<dbReference type="RefSeq" id="YP_010513785.1">
    <property type="nucleotide sequence ID" value="NC_067535.1"/>
</dbReference>
<feature type="transmembrane region" description="Helical" evidence="4">
    <location>
        <begin position="84"/>
        <end position="104"/>
    </location>
</feature>
<sequence length="1789" mass="216364">MIFQSFILDNLVYLCMKIMNSIVVVGLYYGFLTTFSIGPSYLFLLRARVMEEGTEKKVSATTGFITGQLMMFISIYYVPLHLTLGRPHTITVIALLYILFQFFANNRKKFLNYGYKNTNSIRNLSIQKIFFKNLIFQLLNPFFLPSSILIRLVNIYLFRCHNTFLFLISIFGGWLIGFIFFMKWFEFLFVWIQQKNSIKSNVFIRWNKYIMSEFQNSMSQIFLVSLFITCLYYLGKIPPPFFTNFTNTKLVEIQERGKIAKKKKMDVEINLQTARTKEKESTKQNLFADIFSKKEQDLYKFNKGKNQFGLVQKPLINILFNYKRWNRPFRYIKNNRFENIIKNECSELFFHTCESDGKEKISFTYPQNLSTFHKMIEKKMDLFIRNKKFSDELSNYWNYTNEEKRKKLSNEFINRAKVLDNEFTPLDIFENRIRLCNDETKTKYLTKIYDPFLRGSFRGRIENCFSFLLKKEKTYKKNEIFINKLHGILLYKNFYAEVEQKLNIFDKKSLVNGFFFFYLINKFSKKSVSTIFHLEALNLFTKHDQEKFYCEEKKKKLFDAIRNVLNNKTIGNRKKCIGIKEITKKVPQWSYKFIDELEQLAGKNEAENYQIRSRKAKRVVLLNKDLLKKYRSNNTKDKQIDKKKNNELALIRYSQQPDFRRDIIKGSIRAQRRKTVTWSFFQRTVHSPLFLDKIEKSFFFFFDNFKSIKIFSILQNWIGKNTEFQIYNYTEDETTKESGKEEENKKEINEQKEQKRIEIAEAWDTIIFAQVIRGYLLITQSILRKYIILPSLIITKNIVRMIFFQFPEWSEDYQDWKKEMYIKCTYNGVQLSEKEFPQKWLTDGIQIKILFPFRLKPWHRSKLRSTEKEKYRKKKNNLKKKKFCFLTILGREVELPFSSPSKIRFSFFDPIFKKLQKKIKKLKNFFFLVLKVLYDRTKLFLHMLKETAEWIIKTILFLTKKIKNNLIFLFVFIRLKKIDELNENKKNATIEKNNPMNLESTIPIQAINWKNDSLKKKKIKDLNIKTKTIIKQIEKMTKKEKKKGLFISEINIHSPKITHNTKRLELKKNILQILQRKNVRLIRKSYSFLKFFIKRVYIDIFSYIITIPKINIQLFIESTKIKKNCISNNEINPERSDKTNESIIQFISIIHKSYNTKNTNSENYCDVSFLSQAYVFFKLSQSEVINIYKYKLRSVFEYHERFLFLKNEIKNFFFEIQGIFHSKLKQKNFPNSVMNHWLKYCYQYDLSENIWSRLVPQKWRKRINQRRVNQNNDLTKCDLYKKNPFILYKEQQVGVFKIKEKIKKQYKYNLLSYNVINYVDNTHSYNYAYRSPFEANKKEKISSNYNTHEKQFFNKIKKRSNISIKHYTEKDAIIDIEKNKDRKYFEWRRIKIKILNRSISNPVFWLFSKFFIFQKTYRNNPWNIPTKLLFFHFNFNQNISENQNQNISENQKNITRTKRIIENFIPSKKKKSLEFELDTRNRGKIEYMSSENTESSLSNQEKDIKKNLVKLNSKKDNKSRKKKKNKMKVEVNLLLRKFWNVNLTSKDFLAPKILQNIKVYCLLVRLTNCREISIASIQRGELDLDIMIIQKFSSFRKKKKNRKIKTLFLLEPLRLSIKNNKIFFLYQTIGISLIHKNKHKMNQRNLKKTNVDRKNFDKYITRIRNEKRIEKEEKKNYDLLIPENILSNRRRRELRILICLNPRSQNSTQNRNKNIYNENKSFQVLTKKRKDLALEKKKLMNLKIFLWPNYRFEDLACINRYWFNTHNGSRFSILRIHMYPRFKIPFIEI</sequence>
<comment type="function">
    <text evidence="1">Involved in protein precursor import into chloroplasts. May be part of an intermediate translocation complex acting as a protein-conducting channel at the inner envelope.</text>
</comment>
<feature type="transmembrane region" description="Helical" evidence="4">
    <location>
        <begin position="58"/>
        <end position="78"/>
    </location>
</feature>
<evidence type="ECO:0000256" key="1">
    <source>
        <dbReference type="ARBA" id="ARBA00002515"/>
    </source>
</evidence>
<keyword evidence="4" id="KW-0812">Transmembrane</keyword>
<dbReference type="GeneID" id="76308655"/>
<evidence type="ECO:0000256" key="3">
    <source>
        <dbReference type="ARBA" id="ARBA00022780"/>
    </source>
</evidence>
<name>A0A977R6E5_9FABA</name>
<proteinExistence type="predicted"/>
<reference evidence="5" key="2">
    <citation type="journal article" date="2022" name="Front. Plant Sci.">
        <title>Highly Resolved Papilionoid Legume Phylogeny Based on Plastid Phylogenomics.</title>
        <authorList>
            <person name="Choi I.S."/>
            <person name="Cardoso D."/>
            <person name="de Queiroz L.P."/>
            <person name="de Lima H.C."/>
            <person name="Lee C."/>
            <person name="Ruhlman T.A."/>
            <person name="Jansen R.K."/>
            <person name="Wojciechowski M.F."/>
        </authorList>
    </citation>
    <scope>NUCLEOTIDE SEQUENCE</scope>
</reference>
<feature type="transmembrane region" description="Helical" evidence="4">
    <location>
        <begin position="164"/>
        <end position="192"/>
    </location>
</feature>
<dbReference type="GO" id="GO:0009706">
    <property type="term" value="C:chloroplast inner membrane"/>
    <property type="evidence" value="ECO:0007669"/>
    <property type="project" value="UniProtKB-SubCell"/>
</dbReference>
<reference evidence="5" key="1">
    <citation type="submission" date="2021-11" db="EMBL/GenBank/DDBJ databases">
        <authorList>
            <person name="Choi I.-S."/>
            <person name="Cardoso D."/>
            <person name="Queiroz L."/>
            <person name="Lima H."/>
            <person name="Lee C."/>
            <person name="Ruhlman T."/>
            <person name="Jansen R."/>
            <person name="Wojciechowski M."/>
        </authorList>
    </citation>
    <scope>NUCLEOTIDE SEQUENCE</scope>
</reference>
<protein>
    <recommendedName>
        <fullName evidence="6">Translocon at the inner envelope membrane of chloroplasts 214</fullName>
    </recommendedName>
</protein>
<feature type="transmembrane region" description="Helical" evidence="4">
    <location>
        <begin position="26"/>
        <end position="46"/>
    </location>
</feature>
<evidence type="ECO:0000256" key="2">
    <source>
        <dbReference type="ARBA" id="ARBA00004478"/>
    </source>
</evidence>
<comment type="subcellular location">
    <subcellularLocation>
        <location evidence="2">Plastid</location>
        <location evidence="2">Chloroplast inner membrane</location>
        <topology evidence="2">Multi-pass membrane protein</topology>
    </subcellularLocation>
</comment>
<evidence type="ECO:0008006" key="6">
    <source>
        <dbReference type="Google" id="ProtNLM"/>
    </source>
</evidence>
<keyword evidence="4" id="KW-0472">Membrane</keyword>
<keyword evidence="3" id="KW-1001">Plastid inner membrane</keyword>
<feature type="transmembrane region" description="Helical" evidence="4">
    <location>
        <begin position="138"/>
        <end position="158"/>
    </location>
</feature>
<evidence type="ECO:0000313" key="5">
    <source>
        <dbReference type="EMBL" id="UXL85356.1"/>
    </source>
</evidence>
<dbReference type="EMBL" id="OL672875">
    <property type="protein sequence ID" value="UXL85356.1"/>
    <property type="molecule type" value="Genomic_DNA"/>
</dbReference>
<accession>A0A977R6E5</accession>
<dbReference type="InterPro" id="IPR008896">
    <property type="entry name" value="TIC214"/>
</dbReference>
<geneLocation type="plastid" evidence="5"/>
<dbReference type="PANTHER" id="PTHR33163">
    <property type="entry name" value="PROTEIN TIC 214-RELATED"/>
    <property type="match status" value="1"/>
</dbReference>
<evidence type="ECO:0000256" key="4">
    <source>
        <dbReference type="SAM" id="Phobius"/>
    </source>
</evidence>
<keyword evidence="4" id="KW-1133">Transmembrane helix</keyword>
<organism evidence="5">
    <name type="scientific">Tephrosia onobrychoides</name>
    <dbReference type="NCBI Taxonomy" id="2981241"/>
    <lineage>
        <taxon>Eukaryota</taxon>
        <taxon>Viridiplantae</taxon>
        <taxon>Streptophyta</taxon>
        <taxon>Embryophyta</taxon>
        <taxon>Tracheophyta</taxon>
        <taxon>Spermatophyta</taxon>
        <taxon>Magnoliopsida</taxon>
        <taxon>eudicotyledons</taxon>
        <taxon>Gunneridae</taxon>
        <taxon>Pentapetalae</taxon>
        <taxon>rosids</taxon>
        <taxon>fabids</taxon>
        <taxon>Fabales</taxon>
        <taxon>Fabaceae</taxon>
        <taxon>Papilionoideae</taxon>
        <taxon>50 kb inversion clade</taxon>
        <taxon>NPAAA clade</taxon>
        <taxon>indigoferoid/millettioid clade</taxon>
        <taxon>Millettieae</taxon>
        <taxon>Tephrosia</taxon>
    </lineage>
</organism>
<keyword evidence="5" id="KW-0934">Plastid</keyword>
<gene>
    <name evidence="5" type="primary">ycf1</name>
</gene>
<dbReference type="Pfam" id="PF05758">
    <property type="entry name" value="Ycf1"/>
    <property type="match status" value="1"/>
</dbReference>
<dbReference type="PANTHER" id="PTHR33163:SF40">
    <property type="entry name" value="PROTEIN TIC 214"/>
    <property type="match status" value="1"/>
</dbReference>
<feature type="transmembrane region" description="Helical" evidence="4">
    <location>
        <begin position="213"/>
        <end position="234"/>
    </location>
</feature>